<gene>
    <name evidence="1" type="ORF">PM738_09235</name>
</gene>
<dbReference type="Proteomes" id="UP001211987">
    <property type="component" value="Unassembled WGS sequence"/>
</dbReference>
<sequence>MDRYHMTIIPTILRKEIRLFETTHDYEIKLKLIKSLSYNGISDCFMNEDNILL</sequence>
<evidence type="ECO:0000313" key="1">
    <source>
        <dbReference type="EMBL" id="MDB7083983.1"/>
    </source>
</evidence>
<dbReference type="AlphaFoldDB" id="A0AB35IL53"/>
<name>A0AB35IL53_9FIRM</name>
<comment type="caution">
    <text evidence="1">The sequence shown here is derived from an EMBL/GenBank/DDBJ whole genome shotgun (WGS) entry which is preliminary data.</text>
</comment>
<dbReference type="RefSeq" id="WP_233520908.1">
    <property type="nucleotide sequence ID" value="NZ_AP031443.1"/>
</dbReference>
<accession>A0AB35IL53</accession>
<evidence type="ECO:0000313" key="2">
    <source>
        <dbReference type="Proteomes" id="UP001211987"/>
    </source>
</evidence>
<protein>
    <submittedName>
        <fullName evidence="1">Uncharacterized protein</fullName>
    </submittedName>
</protein>
<dbReference type="EMBL" id="JAQLKE010000012">
    <property type="protein sequence ID" value="MDB7083983.1"/>
    <property type="molecule type" value="Genomic_DNA"/>
</dbReference>
<organism evidence="1 2">
    <name type="scientific">Thomasclavelia ramosa</name>
    <dbReference type="NCBI Taxonomy" id="1547"/>
    <lineage>
        <taxon>Bacteria</taxon>
        <taxon>Bacillati</taxon>
        <taxon>Bacillota</taxon>
        <taxon>Erysipelotrichia</taxon>
        <taxon>Erysipelotrichales</taxon>
        <taxon>Coprobacillaceae</taxon>
        <taxon>Thomasclavelia</taxon>
    </lineage>
</organism>
<proteinExistence type="predicted"/>
<reference evidence="1" key="1">
    <citation type="submission" date="2023-01" db="EMBL/GenBank/DDBJ databases">
        <title>Human gut microbiome strain richness.</title>
        <authorList>
            <person name="Chen-Liaw A."/>
        </authorList>
    </citation>
    <scope>NUCLEOTIDE SEQUENCE</scope>
    <source>
        <strain evidence="1">1001217st2_G6_1001217B_191108</strain>
    </source>
</reference>